<feature type="domain" description="PDZ" evidence="8">
    <location>
        <begin position="124"/>
        <end position="186"/>
    </location>
</feature>
<dbReference type="Pfam" id="PF03572">
    <property type="entry name" value="Peptidase_S41"/>
    <property type="match status" value="1"/>
</dbReference>
<dbReference type="SUPFAM" id="SSF50156">
    <property type="entry name" value="PDZ domain-like"/>
    <property type="match status" value="1"/>
</dbReference>
<organism evidence="9 10">
    <name type="scientific">Luteimonas terricola</name>
    <dbReference type="NCBI Taxonomy" id="645597"/>
    <lineage>
        <taxon>Bacteria</taxon>
        <taxon>Pseudomonadati</taxon>
        <taxon>Pseudomonadota</taxon>
        <taxon>Gammaproteobacteria</taxon>
        <taxon>Lysobacterales</taxon>
        <taxon>Lysobacteraceae</taxon>
        <taxon>Luteimonas</taxon>
    </lineage>
</organism>
<gene>
    <name evidence="9" type="primary">ctp</name>
    <name evidence="9" type="ORF">GCM10011394_25940</name>
</gene>
<keyword evidence="7" id="KW-0732">Signal</keyword>
<evidence type="ECO:0000256" key="6">
    <source>
        <dbReference type="SAM" id="MobiDB-lite"/>
    </source>
</evidence>
<dbReference type="InterPro" id="IPR005151">
    <property type="entry name" value="Tail-specific_protease"/>
</dbReference>
<dbReference type="Pfam" id="PF17820">
    <property type="entry name" value="PDZ_6"/>
    <property type="match status" value="1"/>
</dbReference>
<dbReference type="CDD" id="cd06782">
    <property type="entry name" value="cpPDZ_CPP-like"/>
    <property type="match status" value="1"/>
</dbReference>
<dbReference type="InterPro" id="IPR029045">
    <property type="entry name" value="ClpP/crotonase-like_dom_sf"/>
</dbReference>
<dbReference type="Gene3D" id="2.30.42.10">
    <property type="match status" value="1"/>
</dbReference>
<accession>A0ABQ2EKX3</accession>
<keyword evidence="4 5" id="KW-0720">Serine protease</keyword>
<evidence type="ECO:0000256" key="5">
    <source>
        <dbReference type="RuleBase" id="RU004404"/>
    </source>
</evidence>
<comment type="similarity">
    <text evidence="1 5">Belongs to the peptidase S41A family.</text>
</comment>
<dbReference type="SMART" id="SM00245">
    <property type="entry name" value="TSPc"/>
    <property type="match status" value="1"/>
</dbReference>
<dbReference type="InterPro" id="IPR001478">
    <property type="entry name" value="PDZ"/>
</dbReference>
<sequence length="481" mass="49513">MRASLLTLALASLLVLPAAAQEVPPEPPQDAPPATQDAGEPVDDAAPAEPEAPVDPAEAVRQESDASPASTVPLEEISRFVLVFNAVRAGHVDEVDDHELMQAAIRGLLLDLDPHSAYLQRSDAEAFEEGTTGAYEGIGVEVMQLPDGRMRVVAPMDDSPAQRAGIRSGDLIVAVDGEALTLDSHEGRGPLRGPPGTEVGVTIVREGEAEPLELRVARAVIRSPSVRGSIREPGFGYVRVAGFQVDTASDFGDTLDRLNAEAGGAGLRGLLIDLRSNPGGLLTSAVQIADDLLETGGIVSTRGRIQVGDTAFSATPGDRMGGRPVVVLVDAGSASASEVLAGALGDNGRACVVGSRTFGKGSVQTVMPLDNGDAVKLTTARYYTPDGTSIQARGIEPDVVIDGKGEAVGVFGEAALRGHLAADGDEDNGPGEVLAGEEPVKAAMAVLRRLAEGGSCVPPEARPAPQSAPEPEPEPEPQPGP</sequence>
<feature type="chain" id="PRO_5047399758" evidence="7">
    <location>
        <begin position="21"/>
        <end position="481"/>
    </location>
</feature>
<feature type="region of interest" description="Disordered" evidence="6">
    <location>
        <begin position="454"/>
        <end position="481"/>
    </location>
</feature>
<feature type="region of interest" description="Disordered" evidence="6">
    <location>
        <begin position="21"/>
        <end position="71"/>
    </location>
</feature>
<protein>
    <submittedName>
        <fullName evidence="9">Peptidase S41</fullName>
    </submittedName>
</protein>
<dbReference type="SUPFAM" id="SSF52096">
    <property type="entry name" value="ClpP/crotonase"/>
    <property type="match status" value="1"/>
</dbReference>
<proteinExistence type="inferred from homology"/>
<feature type="compositionally biased region" description="Pro residues" evidence="6">
    <location>
        <begin position="460"/>
        <end position="481"/>
    </location>
</feature>
<dbReference type="InterPro" id="IPR041489">
    <property type="entry name" value="PDZ_6"/>
</dbReference>
<feature type="signal peptide" evidence="7">
    <location>
        <begin position="1"/>
        <end position="20"/>
    </location>
</feature>
<dbReference type="PROSITE" id="PS50106">
    <property type="entry name" value="PDZ"/>
    <property type="match status" value="1"/>
</dbReference>
<dbReference type="CDD" id="cd07560">
    <property type="entry name" value="Peptidase_S41_CPP"/>
    <property type="match status" value="1"/>
</dbReference>
<feature type="compositionally biased region" description="Low complexity" evidence="6">
    <location>
        <begin position="32"/>
        <end position="57"/>
    </location>
</feature>
<evidence type="ECO:0000313" key="10">
    <source>
        <dbReference type="Proteomes" id="UP000599009"/>
    </source>
</evidence>
<dbReference type="Gene3D" id="3.90.226.10">
    <property type="entry name" value="2-enoyl-CoA Hydratase, Chain A, domain 1"/>
    <property type="match status" value="1"/>
</dbReference>
<name>A0ABQ2EKX3_9GAMM</name>
<dbReference type="PANTHER" id="PTHR32060">
    <property type="entry name" value="TAIL-SPECIFIC PROTEASE"/>
    <property type="match status" value="1"/>
</dbReference>
<dbReference type="RefSeq" id="WP_132987056.1">
    <property type="nucleotide sequence ID" value="NZ_BMME01000002.1"/>
</dbReference>
<dbReference type="InterPro" id="IPR036034">
    <property type="entry name" value="PDZ_sf"/>
</dbReference>
<dbReference type="Proteomes" id="UP000599009">
    <property type="component" value="Unassembled WGS sequence"/>
</dbReference>
<evidence type="ECO:0000256" key="4">
    <source>
        <dbReference type="ARBA" id="ARBA00022825"/>
    </source>
</evidence>
<evidence type="ECO:0000256" key="2">
    <source>
        <dbReference type="ARBA" id="ARBA00022670"/>
    </source>
</evidence>
<keyword evidence="2 5" id="KW-0645">Protease</keyword>
<comment type="caution">
    <text evidence="9">The sequence shown here is derived from an EMBL/GenBank/DDBJ whole genome shotgun (WGS) entry which is preliminary data.</text>
</comment>
<evidence type="ECO:0000256" key="1">
    <source>
        <dbReference type="ARBA" id="ARBA00009179"/>
    </source>
</evidence>
<dbReference type="Gene3D" id="3.30.750.44">
    <property type="match status" value="1"/>
</dbReference>
<keyword evidence="3 5" id="KW-0378">Hydrolase</keyword>
<keyword evidence="10" id="KW-1185">Reference proteome</keyword>
<evidence type="ECO:0000256" key="3">
    <source>
        <dbReference type="ARBA" id="ARBA00022801"/>
    </source>
</evidence>
<evidence type="ECO:0000256" key="7">
    <source>
        <dbReference type="SAM" id="SignalP"/>
    </source>
</evidence>
<evidence type="ECO:0000259" key="8">
    <source>
        <dbReference type="PROSITE" id="PS50106"/>
    </source>
</evidence>
<dbReference type="InterPro" id="IPR004447">
    <property type="entry name" value="Peptidase_S41A"/>
</dbReference>
<dbReference type="NCBIfam" id="TIGR00225">
    <property type="entry name" value="prc"/>
    <property type="match status" value="1"/>
</dbReference>
<evidence type="ECO:0000313" key="9">
    <source>
        <dbReference type="EMBL" id="GGK15613.1"/>
    </source>
</evidence>
<reference evidence="10" key="1">
    <citation type="journal article" date="2019" name="Int. J. Syst. Evol. Microbiol.">
        <title>The Global Catalogue of Microorganisms (GCM) 10K type strain sequencing project: providing services to taxonomists for standard genome sequencing and annotation.</title>
        <authorList>
            <consortium name="The Broad Institute Genomics Platform"/>
            <consortium name="The Broad Institute Genome Sequencing Center for Infectious Disease"/>
            <person name="Wu L."/>
            <person name="Ma J."/>
        </authorList>
    </citation>
    <scope>NUCLEOTIDE SEQUENCE [LARGE SCALE GENOMIC DNA]</scope>
    <source>
        <strain evidence="10">CGMCC 1.8985</strain>
    </source>
</reference>
<dbReference type="SMART" id="SM00228">
    <property type="entry name" value="PDZ"/>
    <property type="match status" value="1"/>
</dbReference>
<dbReference type="EMBL" id="BMME01000002">
    <property type="protein sequence ID" value="GGK15613.1"/>
    <property type="molecule type" value="Genomic_DNA"/>
</dbReference>
<dbReference type="PANTHER" id="PTHR32060:SF30">
    <property type="entry name" value="CARBOXY-TERMINAL PROCESSING PROTEASE CTPA"/>
    <property type="match status" value="1"/>
</dbReference>